<dbReference type="Ensembl" id="ENSAMXT00005047416.1">
    <property type="protein sequence ID" value="ENSAMXP00005043622.1"/>
    <property type="gene ID" value="ENSAMXG00005020304.1"/>
</dbReference>
<proteinExistence type="predicted"/>
<name>A0A8B9RHJ8_ASTMX</name>
<protein>
    <submittedName>
        <fullName evidence="1">Uncharacterized protein</fullName>
    </submittedName>
</protein>
<dbReference type="Proteomes" id="UP000694621">
    <property type="component" value="Unplaced"/>
</dbReference>
<evidence type="ECO:0000313" key="2">
    <source>
        <dbReference type="Proteomes" id="UP000694621"/>
    </source>
</evidence>
<accession>A0A8B9RHJ8</accession>
<sequence>CGEPSQTLEHVMTTCPKFRLSCYTDHLFVAVKQSVCFNYTGWCYNKQWEEARIKLEKVEKCNQQVKQ</sequence>
<evidence type="ECO:0000313" key="1">
    <source>
        <dbReference type="Ensembl" id="ENSAMXP00005043622.1"/>
    </source>
</evidence>
<organism evidence="1 2">
    <name type="scientific">Astyanax mexicanus</name>
    <name type="common">Blind cave fish</name>
    <name type="synonym">Astyanax fasciatus mexicanus</name>
    <dbReference type="NCBI Taxonomy" id="7994"/>
    <lineage>
        <taxon>Eukaryota</taxon>
        <taxon>Metazoa</taxon>
        <taxon>Chordata</taxon>
        <taxon>Craniata</taxon>
        <taxon>Vertebrata</taxon>
        <taxon>Euteleostomi</taxon>
        <taxon>Actinopterygii</taxon>
        <taxon>Neopterygii</taxon>
        <taxon>Teleostei</taxon>
        <taxon>Ostariophysi</taxon>
        <taxon>Characiformes</taxon>
        <taxon>Characoidei</taxon>
        <taxon>Acestrorhamphidae</taxon>
        <taxon>Acestrorhamphinae</taxon>
        <taxon>Astyanax</taxon>
    </lineage>
</organism>
<dbReference type="AlphaFoldDB" id="A0A8B9RHJ8"/>
<reference evidence="1" key="1">
    <citation type="submission" date="2025-08" db="UniProtKB">
        <authorList>
            <consortium name="Ensembl"/>
        </authorList>
    </citation>
    <scope>IDENTIFICATION</scope>
</reference>